<keyword evidence="1" id="KW-0472">Membrane</keyword>
<organism evidence="2 3">
    <name type="scientific">Phyllosticta capitalensis</name>
    <dbReference type="NCBI Taxonomy" id="121624"/>
    <lineage>
        <taxon>Eukaryota</taxon>
        <taxon>Fungi</taxon>
        <taxon>Dikarya</taxon>
        <taxon>Ascomycota</taxon>
        <taxon>Pezizomycotina</taxon>
        <taxon>Dothideomycetes</taxon>
        <taxon>Dothideomycetes incertae sedis</taxon>
        <taxon>Botryosphaeriales</taxon>
        <taxon>Phyllostictaceae</taxon>
        <taxon>Phyllosticta</taxon>
    </lineage>
</organism>
<evidence type="ECO:0000313" key="2">
    <source>
        <dbReference type="EMBL" id="KAK8246284.1"/>
    </source>
</evidence>
<feature type="transmembrane region" description="Helical" evidence="1">
    <location>
        <begin position="114"/>
        <end position="139"/>
    </location>
</feature>
<evidence type="ECO:0000313" key="3">
    <source>
        <dbReference type="Proteomes" id="UP001492380"/>
    </source>
</evidence>
<evidence type="ECO:0000256" key="1">
    <source>
        <dbReference type="SAM" id="Phobius"/>
    </source>
</evidence>
<feature type="transmembrane region" description="Helical" evidence="1">
    <location>
        <begin position="220"/>
        <end position="241"/>
    </location>
</feature>
<keyword evidence="1" id="KW-0812">Transmembrane</keyword>
<name>A0ABR1Z1J7_9PEZI</name>
<dbReference type="EMBL" id="JBBWRZ010000001">
    <property type="protein sequence ID" value="KAK8246284.1"/>
    <property type="molecule type" value="Genomic_DNA"/>
</dbReference>
<keyword evidence="1" id="KW-1133">Transmembrane helix</keyword>
<protein>
    <submittedName>
        <fullName evidence="2">Uncharacterized protein</fullName>
    </submittedName>
</protein>
<feature type="transmembrane region" description="Helical" evidence="1">
    <location>
        <begin position="177"/>
        <end position="200"/>
    </location>
</feature>
<accession>A0ABR1Z1J7</accession>
<dbReference type="InterPro" id="IPR053018">
    <property type="entry name" value="Elsinochrome_Biosynth-Asso"/>
</dbReference>
<dbReference type="Proteomes" id="UP001492380">
    <property type="component" value="Unassembled WGS sequence"/>
</dbReference>
<sequence>MTVFQAFFQHAAYRLMLRRWQFTIRMLEALLLLWLCRIAAFGLSKRLSRSTPVKGTTGIKFIKIQANPQQAGSIFLPDIPTMHPERVVVFAPYYFYPNNGTSCQPDPDVAGTGVVISFVIAAIATTLLSVWTVLLDALVDQNDSVRPKILQKYIQIIPGRLKTFKWNRFWKKLSERLLVALADQQLLLGIALLCTGYIRSIDPKMVNTEIPFLYRLREPHFHLIIYLSCLSFSASLTSIYPLRLYHFEHTSAFILRVCFITLAGCLVATSITFALPFQLQDSGLLGSYDLFPYPDRCFWHYNTFERLKECDDHTRSSPIDVTYFFIIVTRCSTRCVTVFFGP</sequence>
<keyword evidence="3" id="KW-1185">Reference proteome</keyword>
<proteinExistence type="predicted"/>
<dbReference type="PANTHER" id="PTHR37577:SF1">
    <property type="entry name" value="INTEGRAL MEMBRANE PROTEIN"/>
    <property type="match status" value="1"/>
</dbReference>
<dbReference type="PANTHER" id="PTHR37577">
    <property type="entry name" value="INTEGRAL MEMBRANE PROTEIN"/>
    <property type="match status" value="1"/>
</dbReference>
<reference evidence="2 3" key="1">
    <citation type="submission" date="2024-04" db="EMBL/GenBank/DDBJ databases">
        <title>Phyllosticta paracitricarpa is synonymous to the EU quarantine fungus P. citricarpa based on phylogenomic analyses.</title>
        <authorList>
            <consortium name="Lawrence Berkeley National Laboratory"/>
            <person name="Van Ingen-Buijs V.A."/>
            <person name="Van Westerhoven A.C."/>
            <person name="Haridas S."/>
            <person name="Skiadas P."/>
            <person name="Martin F."/>
            <person name="Groenewald J.Z."/>
            <person name="Crous P.W."/>
            <person name="Seidl M.F."/>
        </authorList>
    </citation>
    <scope>NUCLEOTIDE SEQUENCE [LARGE SCALE GENOMIC DNA]</scope>
    <source>
        <strain evidence="2 3">CBS 123374</strain>
    </source>
</reference>
<feature type="transmembrane region" description="Helical" evidence="1">
    <location>
        <begin position="253"/>
        <end position="275"/>
    </location>
</feature>
<feature type="transmembrane region" description="Helical" evidence="1">
    <location>
        <begin position="22"/>
        <end position="43"/>
    </location>
</feature>
<comment type="caution">
    <text evidence="2">The sequence shown here is derived from an EMBL/GenBank/DDBJ whole genome shotgun (WGS) entry which is preliminary data.</text>
</comment>
<gene>
    <name evidence="2" type="ORF">HDK90DRAFT_7062</name>
</gene>